<dbReference type="InterPro" id="IPR047589">
    <property type="entry name" value="DUF11_rpt"/>
</dbReference>
<dbReference type="OrthoDB" id="9773411at2"/>
<proteinExistence type="predicted"/>
<keyword evidence="1" id="KW-0732">Signal</keyword>
<evidence type="ECO:0000313" key="4">
    <source>
        <dbReference type="Proteomes" id="UP000277766"/>
    </source>
</evidence>
<dbReference type="Gene3D" id="2.60.40.1170">
    <property type="entry name" value="Mu homology domain, subdomain B"/>
    <property type="match status" value="1"/>
</dbReference>
<evidence type="ECO:0000313" key="3">
    <source>
        <dbReference type="EMBL" id="RTR29811.1"/>
    </source>
</evidence>
<evidence type="ECO:0000256" key="1">
    <source>
        <dbReference type="SAM" id="SignalP"/>
    </source>
</evidence>
<feature type="chain" id="PRO_5019134583" evidence="1">
    <location>
        <begin position="20"/>
        <end position="942"/>
    </location>
</feature>
<name>A0A431W2Z2_9DEIO</name>
<dbReference type="InterPro" id="IPR013783">
    <property type="entry name" value="Ig-like_fold"/>
</dbReference>
<reference evidence="3 4" key="1">
    <citation type="submission" date="2018-12" db="EMBL/GenBank/DDBJ databases">
        <title>Deinococcus radiophilus ATCC 27603 genome sequencing and assembly.</title>
        <authorList>
            <person name="Maclea K.S."/>
            <person name="Maynard C.R."/>
        </authorList>
    </citation>
    <scope>NUCLEOTIDE SEQUENCE [LARGE SCALE GENOMIC DNA]</scope>
    <source>
        <strain evidence="3 4">ATCC 27603</strain>
    </source>
</reference>
<dbReference type="Proteomes" id="UP000277766">
    <property type="component" value="Unassembled WGS sequence"/>
</dbReference>
<dbReference type="Gene3D" id="2.60.40.10">
    <property type="entry name" value="Immunoglobulins"/>
    <property type="match status" value="1"/>
</dbReference>
<dbReference type="NCBIfam" id="TIGR01451">
    <property type="entry name" value="B_ant_repeat"/>
    <property type="match status" value="2"/>
</dbReference>
<evidence type="ECO:0000259" key="2">
    <source>
        <dbReference type="Pfam" id="PF01345"/>
    </source>
</evidence>
<dbReference type="Pfam" id="PF01345">
    <property type="entry name" value="DUF11"/>
    <property type="match status" value="3"/>
</dbReference>
<dbReference type="AlphaFoldDB" id="A0A431W2Z2"/>
<protein>
    <submittedName>
        <fullName evidence="3">DUF11 domain-containing protein</fullName>
    </submittedName>
</protein>
<comment type="caution">
    <text evidence="3">The sequence shown here is derived from an EMBL/GenBank/DDBJ whole genome shotgun (WGS) entry which is preliminary data.</text>
</comment>
<feature type="domain" description="DUF11" evidence="2">
    <location>
        <begin position="586"/>
        <end position="705"/>
    </location>
</feature>
<accession>A0A431W2Z2</accession>
<keyword evidence="4" id="KW-1185">Reference proteome</keyword>
<feature type="signal peptide" evidence="1">
    <location>
        <begin position="1"/>
        <end position="19"/>
    </location>
</feature>
<feature type="domain" description="DUF11" evidence="2">
    <location>
        <begin position="472"/>
        <end position="562"/>
    </location>
</feature>
<sequence length="942" mass="99497">MYRKTALTLMLLSVGLAAAQPTPAETQIVNQAVAEYQVEGQAGPLTAVSNQVVTTVLPVCGVSVLPNGSVSAPAMTRSVWPGDAVTYAYTVTNTGNISSTFPLQTRLENPSSVTPGLSISLDSNGNGQLDAGEPAITSVSLAPGQSAQVLVVATTAVSDSAGSAYLNLVASCEGGDSQDTDNVSELVVGQPPALTVDKAFQPAVVKPGQQSVVTVTVTNTGMQPSREVVLTDMLTEQQARGLSYVRSSAVSSAGRVEYWDGARWQPAEPAQVEGVRVVVGSLRPGEALTLRFAMLAGAAADGQQVQNVATLLSRGQQTSDTATLRVQSNPAVAIGPVGNPTAEEGSPADQQTAAFRQNGEAVCVDHSLRNTGDIGDRFRIQVTYPQDQADHALYGADGQPLAQPIWLDPGQETLVRVCYTAPGTEVVEALITVTGERGTTNATRDVLRPLPILEKVVIEPQPVAGMQLVGRGELVTYQLSLTNTYGAPLTGVEVVDPLPEALDYVSSLPQGQVQGTPGSQRVVWEISKLAPGETRVFEVTARVSDRAEMGEIIANTYHVVSEELPLENGQPPVVSPPAEVQVPIRIEIVKRAGAEQVNLGDQITFTLTITNPSPVAALRPVRVTDVLAHPNTLDYVPGTTTLAYDNAAAQPFGDPVIATRTFDQPFGHHPAGTPIPEVMTWTLPALEPKQTATLTYAMRVEAGAAEQPELRNHVLAVGQGPGGASDIAQDDSQAAVVVRLNLLRPVGDIIGMVYVDRNRSGIFDKAFDTPVPRARVVLAGGRFALTDEQGRYSFLNVPLGTHAVRLDPMTTPYPPLVMPQEGGLVGTQTLHVRGLQSADFPLAPLGGDIDVIRRTTVQAGPLTLRKIVFATPEGYVVNLYLDTAQAIPNVRITDPLPEGATLSAGQAEYHGAVRPGQQLLSYSFSFGGEPREAVTDPQVDWR</sequence>
<dbReference type="InterPro" id="IPR051172">
    <property type="entry name" value="Chlamydia_OmcB"/>
</dbReference>
<dbReference type="EMBL" id="RXPE01000003">
    <property type="protein sequence ID" value="RTR29811.1"/>
    <property type="molecule type" value="Genomic_DNA"/>
</dbReference>
<feature type="domain" description="DUF11" evidence="2">
    <location>
        <begin position="194"/>
        <end position="320"/>
    </location>
</feature>
<dbReference type="SUPFAM" id="SSF117074">
    <property type="entry name" value="Hypothetical protein PA1324"/>
    <property type="match status" value="1"/>
</dbReference>
<dbReference type="PANTHER" id="PTHR34819:SF3">
    <property type="entry name" value="CELL SURFACE PROTEIN"/>
    <property type="match status" value="1"/>
</dbReference>
<dbReference type="InterPro" id="IPR001434">
    <property type="entry name" value="OmcB-like_DUF11"/>
</dbReference>
<organism evidence="3 4">
    <name type="scientific">Deinococcus radiophilus</name>
    <dbReference type="NCBI Taxonomy" id="32062"/>
    <lineage>
        <taxon>Bacteria</taxon>
        <taxon>Thermotogati</taxon>
        <taxon>Deinococcota</taxon>
        <taxon>Deinococci</taxon>
        <taxon>Deinococcales</taxon>
        <taxon>Deinococcaceae</taxon>
        <taxon>Deinococcus</taxon>
    </lineage>
</organism>
<dbReference type="PANTHER" id="PTHR34819">
    <property type="entry name" value="LARGE CYSTEINE-RICH PERIPLASMIC PROTEIN OMCB"/>
    <property type="match status" value="1"/>
</dbReference>
<gene>
    <name evidence="3" type="ORF">EJ104_02365</name>
</gene>
<dbReference type="RefSeq" id="WP_126351156.1">
    <property type="nucleotide sequence ID" value="NZ_CP086380.1"/>
</dbReference>